<evidence type="ECO:0000313" key="2">
    <source>
        <dbReference type="Proteomes" id="UP001369815"/>
    </source>
</evidence>
<dbReference type="SUPFAM" id="SSF51679">
    <property type="entry name" value="Bacterial luciferase-like"/>
    <property type="match status" value="1"/>
</dbReference>
<dbReference type="PANTHER" id="PTHR30011:SF30">
    <property type="entry name" value="XENOBIOTIC COMPOUND MONOOXYGENASE, DSZA FAMILY (AFU_ORTHOLOGUE AFUA_6G01920)"/>
    <property type="match status" value="1"/>
</dbReference>
<evidence type="ECO:0000313" key="1">
    <source>
        <dbReference type="EMBL" id="KAK6955533.1"/>
    </source>
</evidence>
<reference evidence="1 2" key="1">
    <citation type="journal article" date="2024" name="Front Chem Biol">
        <title>Unveiling the potential of Daldinia eschscholtzii MFLUCC 19-0629 through bioactivity and bioinformatics studies for enhanced sustainable agriculture production.</title>
        <authorList>
            <person name="Brooks S."/>
            <person name="Weaver J.A."/>
            <person name="Klomchit A."/>
            <person name="Alharthi S.A."/>
            <person name="Onlamun T."/>
            <person name="Nurani R."/>
            <person name="Vong T.K."/>
            <person name="Alberti F."/>
            <person name="Greco C."/>
        </authorList>
    </citation>
    <scope>NUCLEOTIDE SEQUENCE [LARGE SCALE GENOMIC DNA]</scope>
    <source>
        <strain evidence="1">MFLUCC 19-0629</strain>
    </source>
</reference>
<accession>A0AAX6MSX9</accession>
<evidence type="ECO:0008006" key="3">
    <source>
        <dbReference type="Google" id="ProtNLM"/>
    </source>
</evidence>
<proteinExistence type="predicted"/>
<keyword evidence="2" id="KW-1185">Reference proteome</keyword>
<dbReference type="Gene3D" id="3.20.20.30">
    <property type="entry name" value="Luciferase-like domain"/>
    <property type="match status" value="1"/>
</dbReference>
<dbReference type="InterPro" id="IPR036661">
    <property type="entry name" value="Luciferase-like_sf"/>
</dbReference>
<dbReference type="InterPro" id="IPR051260">
    <property type="entry name" value="Diverse_substr_monoxygenases"/>
</dbReference>
<name>A0AAX6MSX9_9PEZI</name>
<dbReference type="CDD" id="cd00347">
    <property type="entry name" value="Flavin_utilizing_monoxygenases"/>
    <property type="match status" value="1"/>
</dbReference>
<dbReference type="PANTHER" id="PTHR30011">
    <property type="entry name" value="ALKANESULFONATE MONOOXYGENASE-RELATED"/>
    <property type="match status" value="1"/>
</dbReference>
<dbReference type="EMBL" id="JBANMG010000003">
    <property type="protein sequence ID" value="KAK6955533.1"/>
    <property type="molecule type" value="Genomic_DNA"/>
</dbReference>
<dbReference type="Proteomes" id="UP001369815">
    <property type="component" value="Unassembled WGS sequence"/>
</dbReference>
<comment type="caution">
    <text evidence="1">The sequence shown here is derived from an EMBL/GenBank/DDBJ whole genome shotgun (WGS) entry which is preliminary data.</text>
</comment>
<protein>
    <recommendedName>
        <fullName evidence="3">Luciferase</fullName>
    </recommendedName>
</protein>
<gene>
    <name evidence="1" type="ORF">Daesc_003173</name>
</gene>
<sequence>MASSQGKKQILLNAFDMSTIGHLSPGQWKNPVDKSATKRNLDYWLELAKLLDRGGFNALFLADTYGGYDTYEGSLDNCIRRAAQWPVTDPTIVGLSALKRSKIRETKT</sequence>
<dbReference type="AlphaFoldDB" id="A0AAX6MSX9"/>
<dbReference type="GO" id="GO:0016705">
    <property type="term" value="F:oxidoreductase activity, acting on paired donors, with incorporation or reduction of molecular oxygen"/>
    <property type="evidence" value="ECO:0007669"/>
    <property type="project" value="InterPro"/>
</dbReference>
<organism evidence="1 2">
    <name type="scientific">Daldinia eschscholtzii</name>
    <dbReference type="NCBI Taxonomy" id="292717"/>
    <lineage>
        <taxon>Eukaryota</taxon>
        <taxon>Fungi</taxon>
        <taxon>Dikarya</taxon>
        <taxon>Ascomycota</taxon>
        <taxon>Pezizomycotina</taxon>
        <taxon>Sordariomycetes</taxon>
        <taxon>Xylariomycetidae</taxon>
        <taxon>Xylariales</taxon>
        <taxon>Hypoxylaceae</taxon>
        <taxon>Daldinia</taxon>
    </lineage>
</organism>